<sequence>MPTGTETGRLSGTVRGVVWRGVAWRVAATGVSVSNGKQALVDGVAVARVDPRPPDSREESGWLTYSHC</sequence>
<organism evidence="1 2">
    <name type="scientific">Psilocybe cyanescens</name>
    <dbReference type="NCBI Taxonomy" id="93625"/>
    <lineage>
        <taxon>Eukaryota</taxon>
        <taxon>Fungi</taxon>
        <taxon>Dikarya</taxon>
        <taxon>Basidiomycota</taxon>
        <taxon>Agaricomycotina</taxon>
        <taxon>Agaricomycetes</taxon>
        <taxon>Agaricomycetidae</taxon>
        <taxon>Agaricales</taxon>
        <taxon>Agaricineae</taxon>
        <taxon>Strophariaceae</taxon>
        <taxon>Psilocybe</taxon>
    </lineage>
</organism>
<comment type="caution">
    <text evidence="1">The sequence shown here is derived from an EMBL/GenBank/DDBJ whole genome shotgun (WGS) entry which is preliminary data.</text>
</comment>
<dbReference type="Proteomes" id="UP000283269">
    <property type="component" value="Unassembled WGS sequence"/>
</dbReference>
<name>A0A409WNZ6_PSICY</name>
<reference evidence="1 2" key="1">
    <citation type="journal article" date="2018" name="Evol. Lett.">
        <title>Horizontal gene cluster transfer increased hallucinogenic mushroom diversity.</title>
        <authorList>
            <person name="Reynolds H.T."/>
            <person name="Vijayakumar V."/>
            <person name="Gluck-Thaler E."/>
            <person name="Korotkin H.B."/>
            <person name="Matheny P.B."/>
            <person name="Slot J.C."/>
        </authorList>
    </citation>
    <scope>NUCLEOTIDE SEQUENCE [LARGE SCALE GENOMIC DNA]</scope>
    <source>
        <strain evidence="1 2">2631</strain>
    </source>
</reference>
<dbReference type="EMBL" id="NHYD01003342">
    <property type="protein sequence ID" value="PPQ80224.1"/>
    <property type="molecule type" value="Genomic_DNA"/>
</dbReference>
<proteinExistence type="predicted"/>
<dbReference type="AlphaFoldDB" id="A0A409WNZ6"/>
<dbReference type="InParanoid" id="A0A409WNZ6"/>
<gene>
    <name evidence="1" type="ORF">CVT25_003577</name>
</gene>
<evidence type="ECO:0000313" key="1">
    <source>
        <dbReference type="EMBL" id="PPQ80224.1"/>
    </source>
</evidence>
<keyword evidence="2" id="KW-1185">Reference proteome</keyword>
<accession>A0A409WNZ6</accession>
<evidence type="ECO:0000313" key="2">
    <source>
        <dbReference type="Proteomes" id="UP000283269"/>
    </source>
</evidence>
<protein>
    <submittedName>
        <fullName evidence="1">Uncharacterized protein</fullName>
    </submittedName>
</protein>